<evidence type="ECO:0000259" key="12">
    <source>
        <dbReference type="Pfam" id="PF01095"/>
    </source>
</evidence>
<evidence type="ECO:0000256" key="2">
    <source>
        <dbReference type="ARBA" id="ARBA00005184"/>
    </source>
</evidence>
<dbReference type="InterPro" id="IPR000070">
    <property type="entry name" value="Pectinesterase_cat"/>
</dbReference>
<feature type="domain" description="Pectinesterase catalytic" evidence="12">
    <location>
        <begin position="65"/>
        <end position="351"/>
    </location>
</feature>
<evidence type="ECO:0000256" key="11">
    <source>
        <dbReference type="SAM" id="SignalP"/>
    </source>
</evidence>
<evidence type="ECO:0000256" key="7">
    <source>
        <dbReference type="ARBA" id="ARBA00023085"/>
    </source>
</evidence>
<evidence type="ECO:0000256" key="1">
    <source>
        <dbReference type="ARBA" id="ARBA00004191"/>
    </source>
</evidence>
<name>A0ABD1NIA9_9FABA</name>
<dbReference type="AlphaFoldDB" id="A0ABD1NIA9"/>
<keyword evidence="11" id="KW-0732">Signal</keyword>
<evidence type="ECO:0000256" key="6">
    <source>
        <dbReference type="ARBA" id="ARBA00022801"/>
    </source>
</evidence>
<keyword evidence="5" id="KW-0134">Cell wall</keyword>
<keyword evidence="6" id="KW-0378">Hydrolase</keyword>
<comment type="function">
    <text evidence="10">Acts in the modification of cell walls via demethylesterification of cell wall pectin.</text>
</comment>
<feature type="chain" id="PRO_5044751606" description="pectinesterase" evidence="11">
    <location>
        <begin position="24"/>
        <end position="361"/>
    </location>
</feature>
<gene>
    <name evidence="13" type="ORF">Fmac_001811</name>
</gene>
<dbReference type="FunFam" id="2.160.20.10:FF:000013">
    <property type="entry name" value="Pectinesterase"/>
    <property type="match status" value="1"/>
</dbReference>
<dbReference type="Gene3D" id="2.160.20.10">
    <property type="entry name" value="Single-stranded right-handed beta-helix, Pectin lyase-like"/>
    <property type="match status" value="1"/>
</dbReference>
<comment type="pathway">
    <text evidence="2">Glycan metabolism; pectin degradation; 2-dehydro-3-deoxy-D-gluconate from pectin: step 1/5.</text>
</comment>
<comment type="catalytic activity">
    <reaction evidence="9">
        <text>[(1-&gt;4)-alpha-D-galacturonosyl methyl ester](n) + n H2O = [(1-&gt;4)-alpha-D-galacturonosyl](n) + n methanol + n H(+)</text>
        <dbReference type="Rhea" id="RHEA:22380"/>
        <dbReference type="Rhea" id="RHEA-COMP:14570"/>
        <dbReference type="Rhea" id="RHEA-COMP:14573"/>
        <dbReference type="ChEBI" id="CHEBI:15377"/>
        <dbReference type="ChEBI" id="CHEBI:15378"/>
        <dbReference type="ChEBI" id="CHEBI:17790"/>
        <dbReference type="ChEBI" id="CHEBI:140522"/>
        <dbReference type="ChEBI" id="CHEBI:140523"/>
        <dbReference type="EC" id="3.1.1.11"/>
    </reaction>
</comment>
<keyword evidence="5" id="KW-0964">Secreted</keyword>
<evidence type="ECO:0000256" key="4">
    <source>
        <dbReference type="ARBA" id="ARBA00013229"/>
    </source>
</evidence>
<evidence type="ECO:0000313" key="14">
    <source>
        <dbReference type="Proteomes" id="UP001603857"/>
    </source>
</evidence>
<reference evidence="13 14" key="1">
    <citation type="submission" date="2024-08" db="EMBL/GenBank/DDBJ databases">
        <title>Insights into the chromosomal genome structure of Flemingia macrophylla.</title>
        <authorList>
            <person name="Ding Y."/>
            <person name="Zhao Y."/>
            <person name="Bi W."/>
            <person name="Wu M."/>
            <person name="Zhao G."/>
            <person name="Gong Y."/>
            <person name="Li W."/>
            <person name="Zhang P."/>
        </authorList>
    </citation>
    <scope>NUCLEOTIDE SEQUENCE [LARGE SCALE GENOMIC DNA]</scope>
    <source>
        <strain evidence="13">DYQJB</strain>
        <tissue evidence="13">Leaf</tissue>
    </source>
</reference>
<evidence type="ECO:0000256" key="5">
    <source>
        <dbReference type="ARBA" id="ARBA00022512"/>
    </source>
</evidence>
<evidence type="ECO:0000256" key="9">
    <source>
        <dbReference type="ARBA" id="ARBA00047928"/>
    </source>
</evidence>
<protein>
    <recommendedName>
        <fullName evidence="4">pectinesterase</fullName>
        <ecNumber evidence="4">3.1.1.11</ecNumber>
    </recommendedName>
</protein>
<organism evidence="13 14">
    <name type="scientific">Flemingia macrophylla</name>
    <dbReference type="NCBI Taxonomy" id="520843"/>
    <lineage>
        <taxon>Eukaryota</taxon>
        <taxon>Viridiplantae</taxon>
        <taxon>Streptophyta</taxon>
        <taxon>Embryophyta</taxon>
        <taxon>Tracheophyta</taxon>
        <taxon>Spermatophyta</taxon>
        <taxon>Magnoliopsida</taxon>
        <taxon>eudicotyledons</taxon>
        <taxon>Gunneridae</taxon>
        <taxon>Pentapetalae</taxon>
        <taxon>rosids</taxon>
        <taxon>fabids</taxon>
        <taxon>Fabales</taxon>
        <taxon>Fabaceae</taxon>
        <taxon>Papilionoideae</taxon>
        <taxon>50 kb inversion clade</taxon>
        <taxon>NPAAA clade</taxon>
        <taxon>indigoferoid/millettioid clade</taxon>
        <taxon>Phaseoleae</taxon>
        <taxon>Flemingia</taxon>
    </lineage>
</organism>
<dbReference type="Pfam" id="PF01095">
    <property type="entry name" value="Pectinesterase"/>
    <property type="match status" value="1"/>
</dbReference>
<dbReference type="SUPFAM" id="SSF51126">
    <property type="entry name" value="Pectin lyase-like"/>
    <property type="match status" value="1"/>
</dbReference>
<keyword evidence="14" id="KW-1185">Reference proteome</keyword>
<dbReference type="PANTHER" id="PTHR31321">
    <property type="entry name" value="ACYL-COA THIOESTER HYDROLASE YBHC-RELATED"/>
    <property type="match status" value="1"/>
</dbReference>
<comment type="similarity">
    <text evidence="3">Belongs to the pectinesterase family.</text>
</comment>
<dbReference type="GO" id="GO:0030599">
    <property type="term" value="F:pectinesterase activity"/>
    <property type="evidence" value="ECO:0007669"/>
    <property type="project" value="UniProtKB-EC"/>
</dbReference>
<dbReference type="EC" id="3.1.1.11" evidence="4"/>
<dbReference type="EMBL" id="JBGMDY010000001">
    <property type="protein sequence ID" value="KAL2347811.1"/>
    <property type="molecule type" value="Genomic_DNA"/>
</dbReference>
<dbReference type="PANTHER" id="PTHR31321:SF76">
    <property type="entry name" value="PECTINESTERASE 10-RELATED"/>
    <property type="match status" value="1"/>
</dbReference>
<keyword evidence="8" id="KW-0325">Glycoprotein</keyword>
<comment type="subcellular location">
    <subcellularLocation>
        <location evidence="1">Secreted</location>
        <location evidence="1">Cell wall</location>
    </subcellularLocation>
</comment>
<evidence type="ECO:0000256" key="8">
    <source>
        <dbReference type="ARBA" id="ARBA00023180"/>
    </source>
</evidence>
<dbReference type="InterPro" id="IPR012334">
    <property type="entry name" value="Pectin_lyas_fold"/>
</dbReference>
<evidence type="ECO:0000256" key="10">
    <source>
        <dbReference type="ARBA" id="ARBA00057335"/>
    </source>
</evidence>
<proteinExistence type="inferred from homology"/>
<sequence length="361" mass="40920">MFLGRYCLSLFLLVSLGVELAYANHPQQEEHQHQLHHLYRYGDHHGYPGIHLKPIERAASHYQTVFVDPSGHGNFSTIQSAIDSVPSNNKYWVSVQVKAGTYREKLTIPYDKPYIVLKGEGKTRTFVEWQDHSSIVQSPTFSTMADNVVVKSISFKNLYNNDKNALNMLPAVAAMVSGDKSYFYDVGFYGLQDTLWDDRGRHYFRFCFISGAMDFIFGSGQSLYERCTISVNGAALGPGIRGYITAQGRDNSKDTNGFVFKSCNIIGNGTTFLGRPWRVYARVLFYNTMMTDIILPQGWEPWDYTNNVGLITFSEYGNYGPGANTSQRVSWMKKLDSSTINMLTSTSFIDTEGWIKTQQQF</sequence>
<dbReference type="Proteomes" id="UP001603857">
    <property type="component" value="Unassembled WGS sequence"/>
</dbReference>
<keyword evidence="7" id="KW-0063">Aspartyl esterase</keyword>
<accession>A0ABD1NIA9</accession>
<evidence type="ECO:0000256" key="3">
    <source>
        <dbReference type="ARBA" id="ARBA00008891"/>
    </source>
</evidence>
<feature type="signal peptide" evidence="11">
    <location>
        <begin position="1"/>
        <end position="23"/>
    </location>
</feature>
<comment type="caution">
    <text evidence="13">The sequence shown here is derived from an EMBL/GenBank/DDBJ whole genome shotgun (WGS) entry which is preliminary data.</text>
</comment>
<dbReference type="InterPro" id="IPR011050">
    <property type="entry name" value="Pectin_lyase_fold/virulence"/>
</dbReference>
<evidence type="ECO:0000313" key="13">
    <source>
        <dbReference type="EMBL" id="KAL2347811.1"/>
    </source>
</evidence>